<dbReference type="EMBL" id="BK032780">
    <property type="protein sequence ID" value="DAF59975.1"/>
    <property type="molecule type" value="Genomic_DNA"/>
</dbReference>
<proteinExistence type="predicted"/>
<reference evidence="1" key="1">
    <citation type="journal article" date="2021" name="Proc. Natl. Acad. Sci. U.S.A.">
        <title>A Catalog of Tens of Thousands of Viruses from Human Metagenomes Reveals Hidden Associations with Chronic Diseases.</title>
        <authorList>
            <person name="Tisza M.J."/>
            <person name="Buck C.B."/>
        </authorList>
    </citation>
    <scope>NUCLEOTIDE SEQUENCE</scope>
    <source>
        <strain evidence="1">CtGz830</strain>
    </source>
</reference>
<accession>A0A8S5TAG8</accession>
<protein>
    <submittedName>
        <fullName evidence="1">Uncharacterized protein</fullName>
    </submittedName>
</protein>
<sequence length="97" mass="11247">MRKQVYHKSKQKPQIGLTLNQIQRSQMQREVTERSILILIGLSLIVLRDKYSFGKKRLEAFADEFLKQMKCVENGAVTLEELHEIIKKETGMEVGSI</sequence>
<organism evidence="1">
    <name type="scientific">Siphoviridae sp. ctGz830</name>
    <dbReference type="NCBI Taxonomy" id="2827825"/>
    <lineage>
        <taxon>Viruses</taxon>
        <taxon>Duplodnaviria</taxon>
        <taxon>Heunggongvirae</taxon>
        <taxon>Uroviricota</taxon>
        <taxon>Caudoviricetes</taxon>
    </lineage>
</organism>
<name>A0A8S5TAG8_9CAUD</name>
<evidence type="ECO:0000313" key="1">
    <source>
        <dbReference type="EMBL" id="DAF59975.1"/>
    </source>
</evidence>